<organism evidence="2 3">
    <name type="scientific">Acrocarpospora corrugata</name>
    <dbReference type="NCBI Taxonomy" id="35763"/>
    <lineage>
        <taxon>Bacteria</taxon>
        <taxon>Bacillati</taxon>
        <taxon>Actinomycetota</taxon>
        <taxon>Actinomycetes</taxon>
        <taxon>Streptosporangiales</taxon>
        <taxon>Streptosporangiaceae</taxon>
        <taxon>Acrocarpospora</taxon>
    </lineage>
</organism>
<gene>
    <name evidence="2" type="ORF">Acor_84030</name>
</gene>
<keyword evidence="1" id="KW-1133">Transmembrane helix</keyword>
<reference evidence="2 3" key="1">
    <citation type="submission" date="2019-10" db="EMBL/GenBank/DDBJ databases">
        <title>Whole genome shotgun sequence of Acrocarpospora corrugata NBRC 13972.</title>
        <authorList>
            <person name="Ichikawa N."/>
            <person name="Kimura A."/>
            <person name="Kitahashi Y."/>
            <person name="Komaki H."/>
            <person name="Oguchi A."/>
        </authorList>
    </citation>
    <scope>NUCLEOTIDE SEQUENCE [LARGE SCALE GENOMIC DNA]</scope>
    <source>
        <strain evidence="2 3">NBRC 13972</strain>
    </source>
</reference>
<proteinExistence type="predicted"/>
<sequence>MVIALKILLGLYILQALIKFINLFAIPYPARIKKIAALYSGQGRFIKVFDDILLLLMAVLVALQAAVGMEHLSFITGLLVGLTLTQVLFHRFNQPLPPDREPAPPLIPIKTMSYAIQAAPQLAWRELIIQSALFLWALTTLITQSG</sequence>
<dbReference type="RefSeq" id="WP_155342245.1">
    <property type="nucleotide sequence ID" value="NZ_BAAABN010000075.1"/>
</dbReference>
<dbReference type="AlphaFoldDB" id="A0A5M3WBK2"/>
<keyword evidence="1" id="KW-0472">Membrane</keyword>
<keyword evidence="3" id="KW-1185">Reference proteome</keyword>
<accession>A0A5M3WBK2</accession>
<keyword evidence="1" id="KW-0812">Transmembrane</keyword>
<dbReference type="OrthoDB" id="329803at2"/>
<comment type="caution">
    <text evidence="2">The sequence shown here is derived from an EMBL/GenBank/DDBJ whole genome shotgun (WGS) entry which is preliminary data.</text>
</comment>
<dbReference type="EMBL" id="BLAD01000151">
    <property type="protein sequence ID" value="GES06334.1"/>
    <property type="molecule type" value="Genomic_DNA"/>
</dbReference>
<feature type="transmembrane region" description="Helical" evidence="1">
    <location>
        <begin position="6"/>
        <end position="28"/>
    </location>
</feature>
<evidence type="ECO:0000313" key="3">
    <source>
        <dbReference type="Proteomes" id="UP000334990"/>
    </source>
</evidence>
<protein>
    <submittedName>
        <fullName evidence="2">Uncharacterized protein</fullName>
    </submittedName>
</protein>
<evidence type="ECO:0000256" key="1">
    <source>
        <dbReference type="SAM" id="Phobius"/>
    </source>
</evidence>
<name>A0A5M3WBK2_9ACTN</name>
<evidence type="ECO:0000313" key="2">
    <source>
        <dbReference type="EMBL" id="GES06334.1"/>
    </source>
</evidence>
<dbReference type="Proteomes" id="UP000334990">
    <property type="component" value="Unassembled WGS sequence"/>
</dbReference>